<dbReference type="InterPro" id="IPR036597">
    <property type="entry name" value="Fido-like_dom_sf"/>
</dbReference>
<evidence type="ECO:0000313" key="3">
    <source>
        <dbReference type="EMBL" id="APS00035.1"/>
    </source>
</evidence>
<dbReference type="InterPro" id="IPR003812">
    <property type="entry name" value="Fido"/>
</dbReference>
<organism evidence="3 4">
    <name type="scientific">Pajaroellobacter abortibovis</name>
    <dbReference type="NCBI Taxonomy" id="1882918"/>
    <lineage>
        <taxon>Bacteria</taxon>
        <taxon>Pseudomonadati</taxon>
        <taxon>Myxococcota</taxon>
        <taxon>Polyangia</taxon>
        <taxon>Polyangiales</taxon>
        <taxon>Polyangiaceae</taxon>
    </lineage>
</organism>
<keyword evidence="1" id="KW-0547">Nucleotide-binding</keyword>
<reference evidence="3 4" key="1">
    <citation type="submission" date="2016-08" db="EMBL/GenBank/DDBJ databases">
        <title>Identification and validation of antigenic proteins from Pajaroellobacter abortibovis using de-novo genome sequence assembly and reverse vaccinology.</title>
        <authorList>
            <person name="Welly B.T."/>
            <person name="Miller M.R."/>
            <person name="Stott J.L."/>
            <person name="Blanchard M.T."/>
            <person name="Islas-Trejo A.D."/>
            <person name="O'Rourke S.M."/>
            <person name="Young A.E."/>
            <person name="Medrano J.F."/>
            <person name="Van Eenennaam A.L."/>
        </authorList>
    </citation>
    <scope>NUCLEOTIDE SEQUENCE [LARGE SCALE GENOMIC DNA]</scope>
    <source>
        <strain evidence="3 4">BTF92-0548A/99-0131</strain>
    </source>
</reference>
<proteinExistence type="predicted"/>
<accession>A0A1L6MX54</accession>
<sequence length="272" mass="31530">MSSKLSLKNRFFSQSSHFFVRPPKHIQEQTTHLETKLRHASKELQHKYSRNLDLSWIAHDSAIEGFVYTFEELEIAFSCDPSSSSHPMDANMEQIYGEIKNYRAALHFIRQCVVDPNLSVTTDIIKGIYAALHPEAGEAKSIKYRKETPQHRLYFHEYAPPDKISSRMAQIIDWVNDPIVLKKRGPFRMAVRAHYDLLRVFPFPQNSGKVARLFLNLLLLRNGYPPAIIHSTERQRYYEALKGSITTMETIVLESIENGLASIQKLIRDYEH</sequence>
<dbReference type="STRING" id="1882918.BCY86_04565"/>
<dbReference type="Gene3D" id="1.10.3290.10">
    <property type="entry name" value="Fido-like domain"/>
    <property type="match status" value="1"/>
</dbReference>
<evidence type="ECO:0000256" key="1">
    <source>
        <dbReference type="PIRSR" id="PIRSR640198-2"/>
    </source>
</evidence>
<dbReference type="PROSITE" id="PS51459">
    <property type="entry name" value="FIDO"/>
    <property type="match status" value="1"/>
</dbReference>
<dbReference type="GO" id="GO:0005524">
    <property type="term" value="F:ATP binding"/>
    <property type="evidence" value="ECO:0007669"/>
    <property type="project" value="UniProtKB-KW"/>
</dbReference>
<dbReference type="OrthoDB" id="9813719at2"/>
<dbReference type="EMBL" id="CP016908">
    <property type="protein sequence ID" value="APS00035.1"/>
    <property type="molecule type" value="Genomic_DNA"/>
</dbReference>
<evidence type="ECO:0000313" key="4">
    <source>
        <dbReference type="Proteomes" id="UP000185544"/>
    </source>
</evidence>
<feature type="binding site" evidence="1">
    <location>
        <begin position="237"/>
        <end position="238"/>
    </location>
    <ligand>
        <name>ATP</name>
        <dbReference type="ChEBI" id="CHEBI:30616"/>
    </ligand>
</feature>
<dbReference type="Proteomes" id="UP000185544">
    <property type="component" value="Chromosome"/>
</dbReference>
<evidence type="ECO:0000259" key="2">
    <source>
        <dbReference type="PROSITE" id="PS51459"/>
    </source>
</evidence>
<dbReference type="InterPro" id="IPR040198">
    <property type="entry name" value="Fido_containing"/>
</dbReference>
<dbReference type="PANTHER" id="PTHR13504">
    <property type="entry name" value="FIDO DOMAIN-CONTAINING PROTEIN DDB_G0283145"/>
    <property type="match status" value="1"/>
</dbReference>
<dbReference type="SUPFAM" id="SSF140931">
    <property type="entry name" value="Fic-like"/>
    <property type="match status" value="1"/>
</dbReference>
<keyword evidence="4" id="KW-1185">Reference proteome</keyword>
<keyword evidence="1" id="KW-0067">ATP-binding</keyword>
<protein>
    <recommendedName>
        <fullName evidence="2">Fido domain-containing protein</fullName>
    </recommendedName>
</protein>
<dbReference type="PANTHER" id="PTHR13504:SF38">
    <property type="entry name" value="FIDO DOMAIN-CONTAINING PROTEIN"/>
    <property type="match status" value="1"/>
</dbReference>
<gene>
    <name evidence="3" type="ORF">BCY86_04565</name>
</gene>
<dbReference type="Pfam" id="PF02661">
    <property type="entry name" value="Fic"/>
    <property type="match status" value="1"/>
</dbReference>
<dbReference type="KEGG" id="pabo:BCY86_04565"/>
<name>A0A1L6MX54_9BACT</name>
<feature type="domain" description="Fido" evidence="2">
    <location>
        <begin position="120"/>
        <end position="262"/>
    </location>
</feature>
<dbReference type="AlphaFoldDB" id="A0A1L6MX54"/>